<comment type="caution">
    <text evidence="2">The sequence shown here is derived from an EMBL/GenBank/DDBJ whole genome shotgun (WGS) entry which is preliminary data.</text>
</comment>
<dbReference type="STRING" id="1220578.FPE01S_01_09460"/>
<dbReference type="AlphaFoldDB" id="A0A0E9MWZ3"/>
<dbReference type="Gene3D" id="2.60.40.10">
    <property type="entry name" value="Immunoglobulins"/>
    <property type="match status" value="1"/>
</dbReference>
<feature type="domain" description="DUF7619" evidence="1">
    <location>
        <begin position="471"/>
        <end position="605"/>
    </location>
</feature>
<name>A0A0E9MWZ3_9BACT</name>
<dbReference type="Proteomes" id="UP000033121">
    <property type="component" value="Unassembled WGS sequence"/>
</dbReference>
<dbReference type="NCBIfam" id="TIGR01451">
    <property type="entry name" value="B_ant_repeat"/>
    <property type="match status" value="1"/>
</dbReference>
<dbReference type="EMBL" id="BBWV01000001">
    <property type="protein sequence ID" value="GAO41931.1"/>
    <property type="molecule type" value="Genomic_DNA"/>
</dbReference>
<evidence type="ECO:0000313" key="2">
    <source>
        <dbReference type="EMBL" id="GAO41931.1"/>
    </source>
</evidence>
<evidence type="ECO:0000259" key="1">
    <source>
        <dbReference type="Pfam" id="PF24595"/>
    </source>
</evidence>
<accession>A0A0E9MWZ3</accession>
<gene>
    <name evidence="2" type="ORF">FPE01S_01_09460</name>
</gene>
<organism evidence="2 3">
    <name type="scientific">Flavihumibacter petaseus NBRC 106054</name>
    <dbReference type="NCBI Taxonomy" id="1220578"/>
    <lineage>
        <taxon>Bacteria</taxon>
        <taxon>Pseudomonadati</taxon>
        <taxon>Bacteroidota</taxon>
        <taxon>Chitinophagia</taxon>
        <taxon>Chitinophagales</taxon>
        <taxon>Chitinophagaceae</taxon>
        <taxon>Flavihumibacter</taxon>
    </lineage>
</organism>
<proteinExistence type="predicted"/>
<reference evidence="2 3" key="1">
    <citation type="submission" date="2015-04" db="EMBL/GenBank/DDBJ databases">
        <title>Whole genome shotgun sequence of Flavihumibacter petaseus NBRC 106054.</title>
        <authorList>
            <person name="Miyazawa S."/>
            <person name="Hosoyama A."/>
            <person name="Hashimoto M."/>
            <person name="Noguchi M."/>
            <person name="Tsuchikane K."/>
            <person name="Ohji S."/>
            <person name="Yamazoe A."/>
            <person name="Ichikawa N."/>
            <person name="Kimura A."/>
            <person name="Fujita N."/>
        </authorList>
    </citation>
    <scope>NUCLEOTIDE SEQUENCE [LARGE SCALE GENOMIC DNA]</scope>
    <source>
        <strain evidence="2 3">NBRC 106054</strain>
    </source>
</reference>
<keyword evidence="3" id="KW-1185">Reference proteome</keyword>
<sequence>MSGKPAEKTVFVVKLNSTGTKIEWKLYYGARLEATPYDLRLGRNGNIYLLASTRSSDGDFASTVYEPVTNIIFTIDQRGNKISSKHIQGSNASWDHVFTSILPTKDEGFYVLGDFVVEKDSVVKNSMKPTLLRVDKNGDRLWSRQFANLPGDLGPDIRLLSMKYSEDSLSVLITGMHRPQIAMYANHLRALKTDTAGNIQWQKIIKSATGGQTVGRDIIPDGDGAIVVGTEERLYTGGDYDAILVKLGPVNAVTGTVFLDINGNGIRDNSEKGFDEAVVKIQNEATVTTTQPVDGKFYLETDSGGHRTSVNPYHKYYEVQPNEKIKVFHGFYEIDTVDFAVKPKPGQRDLGISIIPFTARVGFPARYTILGQNNGTDSITQGMIRFVKDSRISFSSADPIPHSIDGDTIAFYFNNLVPNQKLEISLTFQVPASLHIRDTLKLTAAILPIESDLTPSDNTVKLDQIITGSFDPNDKQDNFGGNMKRTAVAEGAYINYLVRFQNTGTDTAFTVRVADTLDNNLDWSSLQMIQASHRYRLSVKGGNKLEWVFDGINLPDSNRNEPLSHGYIAYRVKPKQDIMAGSAIRNTASIYFDFNEPVVTNTVVTKISTNQPGGIGGAAETELTMTVAPNPNHGQSNLLINGMLTGRFDIMVTDNLGRPVHQTSFTRDIPDLPQSVPLKIERFTPGIHYVSVYQKGKVWTWKVLLQ</sequence>
<dbReference type="Pfam" id="PF24595">
    <property type="entry name" value="DUF7619"/>
    <property type="match status" value="1"/>
</dbReference>
<dbReference type="InterPro" id="IPR055353">
    <property type="entry name" value="DUF7619"/>
</dbReference>
<dbReference type="Gene3D" id="2.60.40.740">
    <property type="match status" value="1"/>
</dbReference>
<protein>
    <recommendedName>
        <fullName evidence="1">DUF7619 domain-containing protein</fullName>
    </recommendedName>
</protein>
<dbReference type="InterPro" id="IPR013783">
    <property type="entry name" value="Ig-like_fold"/>
</dbReference>
<evidence type="ECO:0000313" key="3">
    <source>
        <dbReference type="Proteomes" id="UP000033121"/>
    </source>
</evidence>
<dbReference type="InterPro" id="IPR047589">
    <property type="entry name" value="DUF11_rpt"/>
</dbReference>